<feature type="region of interest" description="Disordered" evidence="1">
    <location>
        <begin position="161"/>
        <end position="187"/>
    </location>
</feature>
<dbReference type="Proteomes" id="UP000765509">
    <property type="component" value="Unassembled WGS sequence"/>
</dbReference>
<accession>A0A9Q3PA21</accession>
<organism evidence="2 3">
    <name type="scientific">Austropuccinia psidii MF-1</name>
    <dbReference type="NCBI Taxonomy" id="1389203"/>
    <lineage>
        <taxon>Eukaryota</taxon>
        <taxon>Fungi</taxon>
        <taxon>Dikarya</taxon>
        <taxon>Basidiomycota</taxon>
        <taxon>Pucciniomycotina</taxon>
        <taxon>Pucciniomycetes</taxon>
        <taxon>Pucciniales</taxon>
        <taxon>Sphaerophragmiaceae</taxon>
        <taxon>Austropuccinia</taxon>
    </lineage>
</organism>
<comment type="caution">
    <text evidence="2">The sequence shown here is derived from an EMBL/GenBank/DDBJ whole genome shotgun (WGS) entry which is preliminary data.</text>
</comment>
<dbReference type="EMBL" id="AVOT02061176">
    <property type="protein sequence ID" value="MBW0554478.1"/>
    <property type="molecule type" value="Genomic_DNA"/>
</dbReference>
<evidence type="ECO:0000256" key="1">
    <source>
        <dbReference type="SAM" id="MobiDB-lite"/>
    </source>
</evidence>
<sequence length="234" mass="26216">MQVYLGEEGHEIMALVDTGSKLNIIPEDSEIKAGLTKRCLNMNLRQIGGHCTSIVGLAEFTPIALITWGKKKYTPLCGKLSIKPVATVINFTAEERDFNSNIYTAALNSLREIPLKYKITTNQDLKPQENHIIQEESINSISKPKESEELSKSLEYIIGNQPTNGNDYGEANSNKESRKTNIKNNGDDIKSVLPQEVTSLLIEFSKVLRPEASLNNESNKIQKLNHPYWPLCSR</sequence>
<evidence type="ECO:0000313" key="3">
    <source>
        <dbReference type="Proteomes" id="UP000765509"/>
    </source>
</evidence>
<evidence type="ECO:0000313" key="2">
    <source>
        <dbReference type="EMBL" id="MBW0554478.1"/>
    </source>
</evidence>
<protein>
    <recommendedName>
        <fullName evidence="4">Peptidase A2 domain-containing protein</fullName>
    </recommendedName>
</protein>
<dbReference type="OrthoDB" id="3863715at2759"/>
<feature type="compositionally biased region" description="Basic and acidic residues" evidence="1">
    <location>
        <begin position="173"/>
        <end position="187"/>
    </location>
</feature>
<feature type="compositionally biased region" description="Polar residues" evidence="1">
    <location>
        <begin position="161"/>
        <end position="172"/>
    </location>
</feature>
<reference evidence="2" key="1">
    <citation type="submission" date="2021-03" db="EMBL/GenBank/DDBJ databases">
        <title>Draft genome sequence of rust myrtle Austropuccinia psidii MF-1, a brazilian biotype.</title>
        <authorList>
            <person name="Quecine M.C."/>
            <person name="Pachon D.M.R."/>
            <person name="Bonatelli M.L."/>
            <person name="Correr F.H."/>
            <person name="Franceschini L.M."/>
            <person name="Leite T.F."/>
            <person name="Margarido G.R.A."/>
            <person name="Almeida C.A."/>
            <person name="Ferrarezi J.A."/>
            <person name="Labate C.A."/>
        </authorList>
    </citation>
    <scope>NUCLEOTIDE SEQUENCE</scope>
    <source>
        <strain evidence="2">MF-1</strain>
    </source>
</reference>
<gene>
    <name evidence="2" type="ORF">O181_094193</name>
</gene>
<proteinExistence type="predicted"/>
<keyword evidence="3" id="KW-1185">Reference proteome</keyword>
<dbReference type="AlphaFoldDB" id="A0A9Q3PA21"/>
<name>A0A9Q3PA21_9BASI</name>
<evidence type="ECO:0008006" key="4">
    <source>
        <dbReference type="Google" id="ProtNLM"/>
    </source>
</evidence>